<dbReference type="eggNOG" id="ENOG502ZYAU">
    <property type="taxonomic scope" value="Bacteria"/>
</dbReference>
<gene>
    <name evidence="1" type="ORF">HJ01_00008</name>
</gene>
<name>H7FLG0_FLAFP</name>
<sequence length="99" mass="11554">MENNDTIIITIEDIKNQVKTAKWTARLDDYNNYVKEYIKHYKKSLNGNPISLAKYPYMKIKSELLAKRLQKAQDKSILNAKQIKKFSKIKTKIANACCE</sequence>
<evidence type="ECO:0000313" key="1">
    <source>
        <dbReference type="EMBL" id="EIA10502.1"/>
    </source>
</evidence>
<protein>
    <submittedName>
        <fullName evidence="1">Uncharacterized protein</fullName>
    </submittedName>
</protein>
<organism evidence="1 2">
    <name type="scientific">Flavobacterium frigoris (strain PS1)</name>
    <dbReference type="NCBI Taxonomy" id="1086011"/>
    <lineage>
        <taxon>Bacteria</taxon>
        <taxon>Pseudomonadati</taxon>
        <taxon>Bacteroidota</taxon>
        <taxon>Flavobacteriia</taxon>
        <taxon>Flavobacteriales</taxon>
        <taxon>Flavobacteriaceae</taxon>
        <taxon>Flavobacterium</taxon>
    </lineage>
</organism>
<evidence type="ECO:0000313" key="2">
    <source>
        <dbReference type="Proteomes" id="UP000005566"/>
    </source>
</evidence>
<dbReference type="OrthoDB" id="1376017at2"/>
<keyword evidence="2" id="KW-1185">Reference proteome</keyword>
<dbReference type="AlphaFoldDB" id="H7FLG0"/>
<dbReference type="Proteomes" id="UP000005566">
    <property type="component" value="Unassembled WGS sequence"/>
</dbReference>
<accession>H7FLG0</accession>
<dbReference type="PATRIC" id="fig|1086011.3.peg.8"/>
<reference evidence="1 2" key="1">
    <citation type="journal article" date="2014" name="Acta Crystallogr. D">
        <title>Structure-based characterization and antifreeze properties of a hyperactive ice-binding protein from the Antarctic bacterium Flavobacterium frigoris PS1.</title>
        <authorList>
            <person name="Do H."/>
            <person name="Kim S.J."/>
            <person name="Kim H.J."/>
            <person name="Lee J.H."/>
        </authorList>
    </citation>
    <scope>NUCLEOTIDE SEQUENCE [LARGE SCALE GENOMIC DNA]</scope>
    <source>
        <strain evidence="1 2">PS1</strain>
    </source>
</reference>
<dbReference type="RefSeq" id="WP_007136185.1">
    <property type="nucleotide sequence ID" value="NZ_AHKF01000004.1"/>
</dbReference>
<dbReference type="EMBL" id="AHKF01000004">
    <property type="protein sequence ID" value="EIA10502.1"/>
    <property type="molecule type" value="Genomic_DNA"/>
</dbReference>
<comment type="caution">
    <text evidence="1">The sequence shown here is derived from an EMBL/GenBank/DDBJ whole genome shotgun (WGS) entry which is preliminary data.</text>
</comment>
<proteinExistence type="predicted"/>